<comment type="subcellular location">
    <subcellularLocation>
        <location evidence="1">Membrane</location>
        <topology evidence="1">Single-pass membrane protein</topology>
    </subcellularLocation>
</comment>
<keyword evidence="2 6" id="KW-0812">Transmembrane</keyword>
<feature type="signal peptide" evidence="7">
    <location>
        <begin position="1"/>
        <end position="36"/>
    </location>
</feature>
<evidence type="ECO:0000256" key="4">
    <source>
        <dbReference type="ARBA" id="ARBA00023136"/>
    </source>
</evidence>
<keyword evidence="3 6" id="KW-1133">Transmembrane helix</keyword>
<feature type="compositionally biased region" description="Low complexity" evidence="5">
    <location>
        <begin position="339"/>
        <end position="351"/>
    </location>
</feature>
<evidence type="ECO:0000256" key="1">
    <source>
        <dbReference type="ARBA" id="ARBA00004167"/>
    </source>
</evidence>
<accession>A0A6V7Y8W4</accession>
<keyword evidence="7" id="KW-0732">Signal</keyword>
<evidence type="ECO:0000256" key="6">
    <source>
        <dbReference type="SAM" id="Phobius"/>
    </source>
</evidence>
<dbReference type="GO" id="GO:0016020">
    <property type="term" value="C:membrane"/>
    <property type="evidence" value="ECO:0007669"/>
    <property type="project" value="UniProtKB-SubCell"/>
</dbReference>
<dbReference type="AlphaFoldDB" id="A0A6V7Y8W4"/>
<reference evidence="8 9" key="1">
    <citation type="submission" date="2020-08" db="EMBL/GenBank/DDBJ databases">
        <authorList>
            <person name="Koutsovoulos G."/>
            <person name="Danchin GJ E."/>
        </authorList>
    </citation>
    <scope>NUCLEOTIDE SEQUENCE [LARGE SCALE GENOMIC DNA]</scope>
</reference>
<evidence type="ECO:0000256" key="2">
    <source>
        <dbReference type="ARBA" id="ARBA00022692"/>
    </source>
</evidence>
<feature type="region of interest" description="Disordered" evidence="5">
    <location>
        <begin position="339"/>
        <end position="390"/>
    </location>
</feature>
<comment type="caution">
    <text evidence="8">The sequence shown here is derived from an EMBL/GenBank/DDBJ whole genome shotgun (WGS) entry which is preliminary data.</text>
</comment>
<keyword evidence="4 6" id="KW-0472">Membrane</keyword>
<feature type="transmembrane region" description="Helical" evidence="6">
    <location>
        <begin position="398"/>
        <end position="423"/>
    </location>
</feature>
<organism evidence="8 9">
    <name type="scientific">Meloidogyne enterolobii</name>
    <name type="common">Root-knot nematode worm</name>
    <name type="synonym">Meloidogyne mayaguensis</name>
    <dbReference type="NCBI Taxonomy" id="390850"/>
    <lineage>
        <taxon>Eukaryota</taxon>
        <taxon>Metazoa</taxon>
        <taxon>Ecdysozoa</taxon>
        <taxon>Nematoda</taxon>
        <taxon>Chromadorea</taxon>
        <taxon>Rhabditida</taxon>
        <taxon>Tylenchina</taxon>
        <taxon>Tylenchomorpha</taxon>
        <taxon>Tylenchoidea</taxon>
        <taxon>Meloidogynidae</taxon>
        <taxon>Meloidogyninae</taxon>
        <taxon>Meloidogyne</taxon>
    </lineage>
</organism>
<name>A0A6V7Y8W4_MELEN</name>
<evidence type="ECO:0000313" key="9">
    <source>
        <dbReference type="Proteomes" id="UP000580250"/>
    </source>
</evidence>
<protein>
    <submittedName>
        <fullName evidence="8">Uncharacterized protein</fullName>
    </submittedName>
</protein>
<gene>
    <name evidence="8" type="ORF">MENT_LOCUS62157</name>
</gene>
<evidence type="ECO:0000313" key="8">
    <source>
        <dbReference type="EMBL" id="CAD2208149.1"/>
    </source>
</evidence>
<dbReference type="InterPro" id="IPR051694">
    <property type="entry name" value="Immunoregulatory_rcpt-like"/>
</dbReference>
<evidence type="ECO:0000256" key="7">
    <source>
        <dbReference type="SAM" id="SignalP"/>
    </source>
</evidence>
<sequence>MLIRCLLPMDLNTGPLAKKSSTLCSLLLLLTIATLAVPGQVNSEKVGFGKHTKINNDTVTLTDKTIIANNTYFNFTSCRFKELYPDACDVTIKDGYIELRYNYGSKGCTVDLLSTNAANINAIKFKAGVRGDAKGGLSKCLDETTRFRDSYNNTLPFVYSASSAFIEELNNRKHRNSEGDCSNDCKAFDGICMNRTSLQVSWSKSGNMVYGYTHLIGEDQTLGLKRNRTSVNDSATFDLEINSGGFIFGGEHSNPSTAAVCVSRENPIGEPKAWTIKDGKHRDKHLLVFSLLRQTSSLIYKGPFLTKDHPNGPHCELFIRFDTNDYSLLIVDNLGTTTPPTTTATTTAAGTSDPPETTKDPSGSSSTTPPVTTNSFSSIRTTTQTTTKCSEQKECGGGLLAIGTAAAGLFVGIIIAVLVWFWMKDKAKKDAERAEEKRLLALYKAEVKIRGKKALGTFDVWKKNRKESDETTAFEMGSVDDMIAVIWKRVEKEHAKAKMQFLVDQFEKHRDKEVYACEYEPEKAKKGYDAVGNFLYWKRMKKIYPFEVIDGTSTALEYGAGKKPYDKPYLPGAVDESIPETE</sequence>
<evidence type="ECO:0000256" key="3">
    <source>
        <dbReference type="ARBA" id="ARBA00022989"/>
    </source>
</evidence>
<dbReference type="OrthoDB" id="5907323at2759"/>
<feature type="compositionally biased region" description="Low complexity" evidence="5">
    <location>
        <begin position="360"/>
        <end position="387"/>
    </location>
</feature>
<dbReference type="Proteomes" id="UP000580250">
    <property type="component" value="Unassembled WGS sequence"/>
</dbReference>
<proteinExistence type="predicted"/>
<dbReference type="PANTHER" id="PTHR15549">
    <property type="entry name" value="PAIRED IMMUNOGLOBULIN-LIKE TYPE 2 RECEPTOR"/>
    <property type="match status" value="1"/>
</dbReference>
<dbReference type="EMBL" id="CAJEWN010003618">
    <property type="protein sequence ID" value="CAD2208149.1"/>
    <property type="molecule type" value="Genomic_DNA"/>
</dbReference>
<dbReference type="GO" id="GO:0071944">
    <property type="term" value="C:cell periphery"/>
    <property type="evidence" value="ECO:0007669"/>
    <property type="project" value="UniProtKB-ARBA"/>
</dbReference>
<feature type="chain" id="PRO_5027898392" evidence="7">
    <location>
        <begin position="37"/>
        <end position="582"/>
    </location>
</feature>
<evidence type="ECO:0000256" key="5">
    <source>
        <dbReference type="SAM" id="MobiDB-lite"/>
    </source>
</evidence>